<keyword evidence="2" id="KW-1003">Cell membrane</keyword>
<dbReference type="InterPro" id="IPR003856">
    <property type="entry name" value="LPS_length_determ_N"/>
</dbReference>
<keyword evidence="6" id="KW-0175">Coiled coil</keyword>
<comment type="caution">
    <text evidence="9">The sequence shown here is derived from an EMBL/GenBank/DDBJ whole genome shotgun (WGS) entry which is preliminary data.</text>
</comment>
<reference evidence="9 10" key="1">
    <citation type="submission" date="2018-05" db="EMBL/GenBank/DDBJ databases">
        <title>Brumimicrobium oceani sp. nov., isolated from coastal sediment.</title>
        <authorList>
            <person name="Kou Y."/>
        </authorList>
    </citation>
    <scope>NUCLEOTIDE SEQUENCE [LARGE SCALE GENOMIC DNA]</scope>
    <source>
        <strain evidence="9 10">C305</strain>
    </source>
</reference>
<feature type="domain" description="Polysaccharide chain length determinant N-terminal" evidence="8">
    <location>
        <begin position="15"/>
        <end position="93"/>
    </location>
</feature>
<name>A0A2U2XGQ6_9FLAO</name>
<evidence type="ECO:0000256" key="2">
    <source>
        <dbReference type="ARBA" id="ARBA00022475"/>
    </source>
</evidence>
<dbReference type="AlphaFoldDB" id="A0A2U2XGQ6"/>
<keyword evidence="3 7" id="KW-0812">Transmembrane</keyword>
<evidence type="ECO:0000259" key="8">
    <source>
        <dbReference type="Pfam" id="PF02706"/>
    </source>
</evidence>
<organism evidence="9 10">
    <name type="scientific">Brumimicrobium oceani</name>
    <dbReference type="NCBI Taxonomy" id="2100725"/>
    <lineage>
        <taxon>Bacteria</taxon>
        <taxon>Pseudomonadati</taxon>
        <taxon>Bacteroidota</taxon>
        <taxon>Flavobacteriia</taxon>
        <taxon>Flavobacteriales</taxon>
        <taxon>Crocinitomicaceae</taxon>
        <taxon>Brumimicrobium</taxon>
    </lineage>
</organism>
<reference evidence="9 10" key="2">
    <citation type="submission" date="2018-05" db="EMBL/GenBank/DDBJ databases">
        <authorList>
            <person name="Lanie J.A."/>
            <person name="Ng W.-L."/>
            <person name="Kazmierczak K.M."/>
            <person name="Andrzejewski T.M."/>
            <person name="Davidsen T.M."/>
            <person name="Wayne K.J."/>
            <person name="Tettelin H."/>
            <person name="Glass J.I."/>
            <person name="Rusch D."/>
            <person name="Podicherti R."/>
            <person name="Tsui H.-C.T."/>
            <person name="Winkler M.E."/>
        </authorList>
    </citation>
    <scope>NUCLEOTIDE SEQUENCE [LARGE SCALE GENOMIC DNA]</scope>
    <source>
        <strain evidence="9 10">C305</strain>
    </source>
</reference>
<proteinExistence type="predicted"/>
<dbReference type="Proteomes" id="UP000245370">
    <property type="component" value="Unassembled WGS sequence"/>
</dbReference>
<dbReference type="GO" id="GO:0005886">
    <property type="term" value="C:plasma membrane"/>
    <property type="evidence" value="ECO:0007669"/>
    <property type="project" value="UniProtKB-SubCell"/>
</dbReference>
<evidence type="ECO:0000256" key="1">
    <source>
        <dbReference type="ARBA" id="ARBA00004651"/>
    </source>
</evidence>
<gene>
    <name evidence="9" type="ORF">DIT68_01570</name>
</gene>
<feature type="transmembrane region" description="Helical" evidence="7">
    <location>
        <begin position="27"/>
        <end position="45"/>
    </location>
</feature>
<dbReference type="Pfam" id="PF02706">
    <property type="entry name" value="Wzz"/>
    <property type="match status" value="1"/>
</dbReference>
<evidence type="ECO:0000256" key="3">
    <source>
        <dbReference type="ARBA" id="ARBA00022692"/>
    </source>
</evidence>
<feature type="transmembrane region" description="Helical" evidence="7">
    <location>
        <begin position="314"/>
        <end position="335"/>
    </location>
</feature>
<comment type="subcellular location">
    <subcellularLocation>
        <location evidence="1">Cell membrane</location>
        <topology evidence="1">Multi-pass membrane protein</topology>
    </subcellularLocation>
</comment>
<evidence type="ECO:0000256" key="6">
    <source>
        <dbReference type="SAM" id="Coils"/>
    </source>
</evidence>
<evidence type="ECO:0000313" key="10">
    <source>
        <dbReference type="Proteomes" id="UP000245370"/>
    </source>
</evidence>
<accession>A0A2U2XGQ6</accession>
<keyword evidence="5 7" id="KW-0472">Membrane</keyword>
<keyword evidence="10" id="KW-1185">Reference proteome</keyword>
<keyword evidence="4 7" id="KW-1133">Transmembrane helix</keyword>
<evidence type="ECO:0000256" key="5">
    <source>
        <dbReference type="ARBA" id="ARBA00023136"/>
    </source>
</evidence>
<dbReference type="EMBL" id="QFRJ01000001">
    <property type="protein sequence ID" value="PWH86974.1"/>
    <property type="molecule type" value="Genomic_DNA"/>
</dbReference>
<evidence type="ECO:0000313" key="9">
    <source>
        <dbReference type="EMBL" id="PWH86974.1"/>
    </source>
</evidence>
<dbReference type="OrthoDB" id="1450320at2"/>
<dbReference type="RefSeq" id="WP_109358052.1">
    <property type="nucleotide sequence ID" value="NZ_QFRJ01000001.1"/>
</dbReference>
<sequence>MKINSKTFNAKNEFDLFYTIVKNWKPILIFSLAFSLVGIGYVFIIPKTYTSSTAFSISLDKTIETAYGNYPLKTQNPSHYLSLFDSRGFKDDVSKSFKKSELGEFRFKIIKERLDLPPNRKHLIFPSKFKLRVIGTNKTQLNSISDTAISSFLAITDKKLGEDMYHYYFSTLQQEVEKLQFNIQTKNSFIESLNIDTSNRGELSSESLTSLDSLKTRLLDGAQMNNNTLLISSMLLNEGKGAKNYLDAVLTVEQVELKKLQNELKNKKLLLDKLNDQEKKLHGVFDKPFSNSFISLSVAELQEDKWLSNSIKQILIFFLAGFFIGSVVVSFRIYYK</sequence>
<feature type="coiled-coil region" evidence="6">
    <location>
        <begin position="250"/>
        <end position="280"/>
    </location>
</feature>
<evidence type="ECO:0000256" key="4">
    <source>
        <dbReference type="ARBA" id="ARBA00022989"/>
    </source>
</evidence>
<evidence type="ECO:0000256" key="7">
    <source>
        <dbReference type="SAM" id="Phobius"/>
    </source>
</evidence>
<protein>
    <recommendedName>
        <fullName evidence="8">Polysaccharide chain length determinant N-terminal domain-containing protein</fullName>
    </recommendedName>
</protein>